<dbReference type="Proteomes" id="UP000470302">
    <property type="component" value="Unassembled WGS sequence"/>
</dbReference>
<protein>
    <recommendedName>
        <fullName evidence="3">AlgX/AlgJ SGNH hydrolase-like domain-containing protein</fullName>
    </recommendedName>
</protein>
<accession>A0A845G5D2</accession>
<dbReference type="SUPFAM" id="SSF52266">
    <property type="entry name" value="SGNH hydrolase"/>
    <property type="match status" value="1"/>
</dbReference>
<evidence type="ECO:0000313" key="1">
    <source>
        <dbReference type="EMBL" id="MYM88099.1"/>
    </source>
</evidence>
<reference evidence="1 2" key="1">
    <citation type="submission" date="2020-01" db="EMBL/GenBank/DDBJ databases">
        <title>Novel species isolated from a subtropical stream in China.</title>
        <authorList>
            <person name="Lu H."/>
        </authorList>
    </citation>
    <scope>NUCLEOTIDE SEQUENCE [LARGE SCALE GENOMIC DNA]</scope>
    <source>
        <strain evidence="1 2">FT82W</strain>
    </source>
</reference>
<comment type="caution">
    <text evidence="1">The sequence shown here is derived from an EMBL/GenBank/DDBJ whole genome shotgun (WGS) entry which is preliminary data.</text>
</comment>
<proteinExistence type="predicted"/>
<gene>
    <name evidence="1" type="ORF">GTP91_13035</name>
</gene>
<organism evidence="1 2">
    <name type="scientific">Duganella vulcania</name>
    <dbReference type="NCBI Taxonomy" id="2692166"/>
    <lineage>
        <taxon>Bacteria</taxon>
        <taxon>Pseudomonadati</taxon>
        <taxon>Pseudomonadota</taxon>
        <taxon>Betaproteobacteria</taxon>
        <taxon>Burkholderiales</taxon>
        <taxon>Oxalobacteraceae</taxon>
        <taxon>Telluria group</taxon>
        <taxon>Duganella</taxon>
    </lineage>
</organism>
<dbReference type="AlphaFoldDB" id="A0A845G5D2"/>
<evidence type="ECO:0008006" key="3">
    <source>
        <dbReference type="Google" id="ProtNLM"/>
    </source>
</evidence>
<name>A0A845G5D2_9BURK</name>
<dbReference type="EMBL" id="WWCW01000038">
    <property type="protein sequence ID" value="MYM88099.1"/>
    <property type="molecule type" value="Genomic_DNA"/>
</dbReference>
<dbReference type="RefSeq" id="WP_161097179.1">
    <property type="nucleotide sequence ID" value="NZ_WWCW01000038.1"/>
</dbReference>
<sequence length="344" mass="38533">MRTSFYLFLGVAFALSVLEAVLQLAPVNSGPRKLPTSADAPNFRFVPDQRYTYSVGWALDNARRGLINHDGFNNSLDMRDGAKAIVLGDSYIEALMLDYPDTVQGQLDQALGGGVYAASASGNGLADSLQLMRELGPKFHPKNVILFVEAYDVSTLLEAPQRGHSGFVIKDGVVGMAHNNYQESKAKTLVFRSALARYTFNNLKFPNWFSAKMASLRRRGPQAAPDAAVLAAQRRQMLDYYFDQLHQLSAQQGSKVIFLIDADREQIYHDSPRSVSWQPGDREWIVQRVRDSGFALADMQPAFAQDWRQRHERFDFEPLDGHWNKLAHALAAKRIEPLLAASRD</sequence>
<evidence type="ECO:0000313" key="2">
    <source>
        <dbReference type="Proteomes" id="UP000470302"/>
    </source>
</evidence>